<dbReference type="GO" id="GO:0008270">
    <property type="term" value="F:zinc ion binding"/>
    <property type="evidence" value="ECO:0007669"/>
    <property type="project" value="UniProtKB-KW"/>
</dbReference>
<dbReference type="EMBL" id="JAPEVB010000003">
    <property type="protein sequence ID" value="KAJ4391474.1"/>
    <property type="molecule type" value="Genomic_DNA"/>
</dbReference>
<dbReference type="PROSITE" id="PS00028">
    <property type="entry name" value="ZINC_FINGER_C2H2_1"/>
    <property type="match status" value="1"/>
</dbReference>
<keyword evidence="1" id="KW-0862">Zinc</keyword>
<keyword evidence="4" id="KW-1185">Reference proteome</keyword>
<protein>
    <recommendedName>
        <fullName evidence="2">C2H2-type domain-containing protein</fullName>
    </recommendedName>
</protein>
<keyword evidence="1" id="KW-0479">Metal-binding</keyword>
<reference evidence="3" key="1">
    <citation type="submission" date="2022-10" db="EMBL/GenBank/DDBJ databases">
        <title>Tapping the CABI collections for fungal endophytes: first genome assemblies for Collariella, Neodidymelliopsis, Ascochyta clinopodiicola, Didymella pomorum, Didymosphaeria variabile, Neocosmospora piperis and Neocucurbitaria cava.</title>
        <authorList>
            <person name="Hill R."/>
        </authorList>
    </citation>
    <scope>NUCLEOTIDE SEQUENCE</scope>
    <source>
        <strain evidence="3">IMI 355082</strain>
    </source>
</reference>
<evidence type="ECO:0000313" key="4">
    <source>
        <dbReference type="Proteomes" id="UP001140453"/>
    </source>
</evidence>
<dbReference type="Proteomes" id="UP001140453">
    <property type="component" value="Unassembled WGS sequence"/>
</dbReference>
<feature type="domain" description="C2H2-type" evidence="2">
    <location>
        <begin position="169"/>
        <end position="195"/>
    </location>
</feature>
<accession>A0A9W9CXR4</accession>
<keyword evidence="1" id="KW-0863">Zinc-finger</keyword>
<dbReference type="InterPro" id="IPR013087">
    <property type="entry name" value="Znf_C2H2_type"/>
</dbReference>
<name>A0A9W9CXR4_9PEZI</name>
<sequence length="195" mass="22151">MGTVYHATDVGRRAMDLYRQSFTSSSGMLQSRTVVVALYVGQMDPKMGKQHLDYASRDDLTHLMDKRYLPSNEPIWTCRIWAKTVLSIAHQNRYIQLPADLNRIDLSAMATADVNLPTQGMARTINTYAWLNNVTRVLIGGRSSGTVPMDIDSSGGQYLGPKPMQGVVFHCRRCRRQFDGKDEISRHYQHHPSHR</sequence>
<dbReference type="PROSITE" id="PS50157">
    <property type="entry name" value="ZINC_FINGER_C2H2_2"/>
    <property type="match status" value="1"/>
</dbReference>
<evidence type="ECO:0000313" key="3">
    <source>
        <dbReference type="EMBL" id="KAJ4391474.1"/>
    </source>
</evidence>
<comment type="caution">
    <text evidence="3">The sequence shown here is derived from an EMBL/GenBank/DDBJ whole genome shotgun (WGS) entry which is preliminary data.</text>
</comment>
<evidence type="ECO:0000259" key="2">
    <source>
        <dbReference type="PROSITE" id="PS50157"/>
    </source>
</evidence>
<dbReference type="AlphaFoldDB" id="A0A9W9CXR4"/>
<gene>
    <name evidence="3" type="ORF">N0V93_005091</name>
</gene>
<dbReference type="OrthoDB" id="3016366at2759"/>
<organism evidence="3 4">
    <name type="scientific">Gnomoniopsis smithogilvyi</name>
    <dbReference type="NCBI Taxonomy" id="1191159"/>
    <lineage>
        <taxon>Eukaryota</taxon>
        <taxon>Fungi</taxon>
        <taxon>Dikarya</taxon>
        <taxon>Ascomycota</taxon>
        <taxon>Pezizomycotina</taxon>
        <taxon>Sordariomycetes</taxon>
        <taxon>Sordariomycetidae</taxon>
        <taxon>Diaporthales</taxon>
        <taxon>Gnomoniaceae</taxon>
        <taxon>Gnomoniopsis</taxon>
    </lineage>
</organism>
<proteinExistence type="predicted"/>
<evidence type="ECO:0000256" key="1">
    <source>
        <dbReference type="PROSITE-ProRule" id="PRU00042"/>
    </source>
</evidence>